<evidence type="ECO:0000313" key="4">
    <source>
        <dbReference type="Proteomes" id="UP000584931"/>
    </source>
</evidence>
<proteinExistence type="predicted"/>
<keyword evidence="2" id="KW-0812">Transmembrane</keyword>
<protein>
    <submittedName>
        <fullName evidence="3">Uncharacterized protein</fullName>
    </submittedName>
</protein>
<dbReference type="EMBL" id="JACCHL010000001">
    <property type="protein sequence ID" value="NYH52206.1"/>
    <property type="molecule type" value="Genomic_DNA"/>
</dbReference>
<dbReference type="RefSeq" id="WP_179809755.1">
    <property type="nucleotide sequence ID" value="NZ_JACCHL010000001.1"/>
</dbReference>
<comment type="caution">
    <text evidence="3">The sequence shown here is derived from an EMBL/GenBank/DDBJ whole genome shotgun (WGS) entry which is preliminary data.</text>
</comment>
<gene>
    <name evidence="3" type="ORF">HNR06_001795</name>
</gene>
<organism evidence="3 4">
    <name type="scientific">Nocardiopsis sinuspersici</name>
    <dbReference type="NCBI Taxonomy" id="501010"/>
    <lineage>
        <taxon>Bacteria</taxon>
        <taxon>Bacillati</taxon>
        <taxon>Actinomycetota</taxon>
        <taxon>Actinomycetes</taxon>
        <taxon>Streptosporangiales</taxon>
        <taxon>Nocardiopsidaceae</taxon>
        <taxon>Nocardiopsis</taxon>
    </lineage>
</organism>
<dbReference type="Proteomes" id="UP000584931">
    <property type="component" value="Unassembled WGS sequence"/>
</dbReference>
<sequence length="327" mass="35932">MSPHDEPLQQVPLFTSQNPDGRQAPVPAWFMTWMRLGVALALEKATPQRWKKLVIAVSVPSLSMTAAALSFGFTWARYFHAGVADPSAVPGIPLEQLTPGSRAWFRFAKNIVVGEYYGTGSGGRIRTSEATFLPGRLQEVRPIPPGVNMKDVNQHLSPILNSSETHQLRRALNGRDPLPFITSWSQALVVIGSVSRLRQEIDVAITPTGKQEPFPLSAFIRPQHQDDPLGWRSFFASVDTDAPAWESWKHPPELIILNGARATSQWLHECQAPVVLSVLDRSAPGAEWAAQTLLQNRAHSGFATLGPTDVSWSPPPGCELLAFGRDE</sequence>
<keyword evidence="2" id="KW-1133">Transmembrane helix</keyword>
<reference evidence="3 4" key="1">
    <citation type="submission" date="2020-07" db="EMBL/GenBank/DDBJ databases">
        <title>Sequencing the genomes of 1000 actinobacteria strains.</title>
        <authorList>
            <person name="Klenk H.-P."/>
        </authorList>
    </citation>
    <scope>NUCLEOTIDE SEQUENCE [LARGE SCALE GENOMIC DNA]</scope>
    <source>
        <strain evidence="3 4">DSM 45278</strain>
    </source>
</reference>
<name>A0A7Y9XAG0_9ACTN</name>
<feature type="transmembrane region" description="Helical" evidence="2">
    <location>
        <begin position="54"/>
        <end position="76"/>
    </location>
</feature>
<feature type="region of interest" description="Disordered" evidence="1">
    <location>
        <begin position="1"/>
        <end position="20"/>
    </location>
</feature>
<keyword evidence="2" id="KW-0472">Membrane</keyword>
<dbReference type="AlphaFoldDB" id="A0A7Y9XAG0"/>
<evidence type="ECO:0000256" key="2">
    <source>
        <dbReference type="SAM" id="Phobius"/>
    </source>
</evidence>
<evidence type="ECO:0000313" key="3">
    <source>
        <dbReference type="EMBL" id="NYH52206.1"/>
    </source>
</evidence>
<evidence type="ECO:0000256" key="1">
    <source>
        <dbReference type="SAM" id="MobiDB-lite"/>
    </source>
</evidence>
<accession>A0A7Y9XAG0</accession>